<gene>
    <name evidence="1" type="ORF">DPMN_017880</name>
</gene>
<sequence>MNVTTDRCFFGFETAETEEKQGSCLFLSVTVPPSNEDIFNVEPGVDNLLLEVDRNNHEDEKATEQPLDSSAFTEGGDLTLKQMLTNIATTMAEFAVD</sequence>
<organism evidence="1 2">
    <name type="scientific">Dreissena polymorpha</name>
    <name type="common">Zebra mussel</name>
    <name type="synonym">Mytilus polymorpha</name>
    <dbReference type="NCBI Taxonomy" id="45954"/>
    <lineage>
        <taxon>Eukaryota</taxon>
        <taxon>Metazoa</taxon>
        <taxon>Spiralia</taxon>
        <taxon>Lophotrochozoa</taxon>
        <taxon>Mollusca</taxon>
        <taxon>Bivalvia</taxon>
        <taxon>Autobranchia</taxon>
        <taxon>Heteroconchia</taxon>
        <taxon>Euheterodonta</taxon>
        <taxon>Imparidentia</taxon>
        <taxon>Neoheterodontei</taxon>
        <taxon>Myida</taxon>
        <taxon>Dreissenoidea</taxon>
        <taxon>Dreissenidae</taxon>
        <taxon>Dreissena</taxon>
    </lineage>
</organism>
<reference evidence="1" key="2">
    <citation type="submission" date="2020-11" db="EMBL/GenBank/DDBJ databases">
        <authorList>
            <person name="McCartney M.A."/>
            <person name="Auch B."/>
            <person name="Kono T."/>
            <person name="Mallez S."/>
            <person name="Becker A."/>
            <person name="Gohl D.M."/>
            <person name="Silverstein K.A.T."/>
            <person name="Koren S."/>
            <person name="Bechman K.B."/>
            <person name="Herman A."/>
            <person name="Abrahante J.E."/>
            <person name="Garbe J."/>
        </authorList>
    </citation>
    <scope>NUCLEOTIDE SEQUENCE</scope>
    <source>
        <strain evidence="1">Duluth1</strain>
        <tissue evidence="1">Whole animal</tissue>
    </source>
</reference>
<dbReference type="EMBL" id="JAIWYP010000001">
    <property type="protein sequence ID" value="KAH3893730.1"/>
    <property type="molecule type" value="Genomic_DNA"/>
</dbReference>
<keyword evidence="2" id="KW-1185">Reference proteome</keyword>
<name>A0A9D4S7S8_DREPO</name>
<reference evidence="1" key="1">
    <citation type="journal article" date="2019" name="bioRxiv">
        <title>The Genome of the Zebra Mussel, Dreissena polymorpha: A Resource for Invasive Species Research.</title>
        <authorList>
            <person name="McCartney M.A."/>
            <person name="Auch B."/>
            <person name="Kono T."/>
            <person name="Mallez S."/>
            <person name="Zhang Y."/>
            <person name="Obille A."/>
            <person name="Becker A."/>
            <person name="Abrahante J.E."/>
            <person name="Garbe J."/>
            <person name="Badalamenti J.P."/>
            <person name="Herman A."/>
            <person name="Mangelson H."/>
            <person name="Liachko I."/>
            <person name="Sullivan S."/>
            <person name="Sone E.D."/>
            <person name="Koren S."/>
            <person name="Silverstein K.A.T."/>
            <person name="Beckman K.B."/>
            <person name="Gohl D.M."/>
        </authorList>
    </citation>
    <scope>NUCLEOTIDE SEQUENCE</scope>
    <source>
        <strain evidence="1">Duluth1</strain>
        <tissue evidence="1">Whole animal</tissue>
    </source>
</reference>
<comment type="caution">
    <text evidence="1">The sequence shown here is derived from an EMBL/GenBank/DDBJ whole genome shotgun (WGS) entry which is preliminary data.</text>
</comment>
<proteinExistence type="predicted"/>
<dbReference type="AlphaFoldDB" id="A0A9D4S7S8"/>
<dbReference type="Proteomes" id="UP000828390">
    <property type="component" value="Unassembled WGS sequence"/>
</dbReference>
<protein>
    <submittedName>
        <fullName evidence="1">Uncharacterized protein</fullName>
    </submittedName>
</protein>
<evidence type="ECO:0000313" key="1">
    <source>
        <dbReference type="EMBL" id="KAH3893730.1"/>
    </source>
</evidence>
<accession>A0A9D4S7S8</accession>
<evidence type="ECO:0000313" key="2">
    <source>
        <dbReference type="Proteomes" id="UP000828390"/>
    </source>
</evidence>